<proteinExistence type="predicted"/>
<dbReference type="EMBL" id="JADIMW010000076">
    <property type="protein sequence ID" value="MBO8438659.1"/>
    <property type="molecule type" value="Genomic_DNA"/>
</dbReference>
<protein>
    <submittedName>
        <fullName evidence="1">GNAT family N-acetyltransferase</fullName>
    </submittedName>
</protein>
<evidence type="ECO:0000313" key="1">
    <source>
        <dbReference type="EMBL" id="MBO8438659.1"/>
    </source>
</evidence>
<sequence length="316" mass="35778">MKDIKADIYLPKDKDTWDAQVSVSRNATFLFRRDYMDYHSDRYNDHSLVFRSAGEPVALLPANEDDGTLISHGGLTYGGLLVSRHCGGTEVMKIFDAMINHLREYGIRRIIYKPVPHIYHCAPAEEELYALYRYGAKLTGRTLSSTVILPSGAAHFSKLRSRCIKKGLKNGVSVRETVDFAPFWQILTANLAERHSVSPVHTLEEITLLQSRFPENIRLYISEKEGELLAGTVVYETPRCVHVQYIASTPYGRETGGLDVIFSYLLTERYKHVPCFDFGISTEQRGEILNEGLLRQKEGFGATGTVYDTYEINIPE</sequence>
<dbReference type="InterPro" id="IPR016181">
    <property type="entry name" value="Acyl_CoA_acyltransferase"/>
</dbReference>
<gene>
    <name evidence="1" type="ORF">IAC54_07170</name>
</gene>
<reference evidence="1" key="2">
    <citation type="journal article" date="2021" name="PeerJ">
        <title>Extensive microbial diversity within the chicken gut microbiome revealed by metagenomics and culture.</title>
        <authorList>
            <person name="Gilroy R."/>
            <person name="Ravi A."/>
            <person name="Getino M."/>
            <person name="Pursley I."/>
            <person name="Horton D.L."/>
            <person name="Alikhan N.F."/>
            <person name="Baker D."/>
            <person name="Gharbi K."/>
            <person name="Hall N."/>
            <person name="Watson M."/>
            <person name="Adriaenssens E.M."/>
            <person name="Foster-Nyarko E."/>
            <person name="Jarju S."/>
            <person name="Secka A."/>
            <person name="Antonio M."/>
            <person name="Oren A."/>
            <person name="Chaudhuri R.R."/>
            <person name="La Ragione R."/>
            <person name="Hildebrand F."/>
            <person name="Pallen M.J."/>
        </authorList>
    </citation>
    <scope>NUCLEOTIDE SEQUENCE</scope>
    <source>
        <strain evidence="1">G3-4614</strain>
    </source>
</reference>
<reference evidence="1" key="1">
    <citation type="submission" date="2020-10" db="EMBL/GenBank/DDBJ databases">
        <authorList>
            <person name="Gilroy R."/>
        </authorList>
    </citation>
    <scope>NUCLEOTIDE SEQUENCE</scope>
    <source>
        <strain evidence="1">G3-4614</strain>
    </source>
</reference>
<evidence type="ECO:0000313" key="2">
    <source>
        <dbReference type="Proteomes" id="UP000823636"/>
    </source>
</evidence>
<name>A0A9D9E7W4_9BACT</name>
<dbReference type="Gene3D" id="3.40.630.30">
    <property type="match status" value="1"/>
</dbReference>
<comment type="caution">
    <text evidence="1">The sequence shown here is derived from an EMBL/GenBank/DDBJ whole genome shotgun (WGS) entry which is preliminary data.</text>
</comment>
<dbReference type="SUPFAM" id="SSF55729">
    <property type="entry name" value="Acyl-CoA N-acyltransferases (Nat)"/>
    <property type="match status" value="1"/>
</dbReference>
<dbReference type="AlphaFoldDB" id="A0A9D9E7W4"/>
<organism evidence="1 2">
    <name type="scientific">Candidatus Caccoplasma merdipullorum</name>
    <dbReference type="NCBI Taxonomy" id="2840718"/>
    <lineage>
        <taxon>Bacteria</taxon>
        <taxon>Pseudomonadati</taxon>
        <taxon>Bacteroidota</taxon>
        <taxon>Bacteroidia</taxon>
        <taxon>Bacteroidales</taxon>
        <taxon>Bacteroidaceae</taxon>
        <taxon>Bacteroidaceae incertae sedis</taxon>
        <taxon>Candidatus Caccoplasma</taxon>
    </lineage>
</organism>
<dbReference type="Proteomes" id="UP000823636">
    <property type="component" value="Unassembled WGS sequence"/>
</dbReference>
<accession>A0A9D9E7W4</accession>